<evidence type="ECO:0000313" key="1">
    <source>
        <dbReference type="EMBL" id="PIO75938.1"/>
    </source>
</evidence>
<organism evidence="1 2">
    <name type="scientific">Teladorsagia circumcincta</name>
    <name type="common">Brown stomach worm</name>
    <name type="synonym">Ostertagia circumcincta</name>
    <dbReference type="NCBI Taxonomy" id="45464"/>
    <lineage>
        <taxon>Eukaryota</taxon>
        <taxon>Metazoa</taxon>
        <taxon>Ecdysozoa</taxon>
        <taxon>Nematoda</taxon>
        <taxon>Chromadorea</taxon>
        <taxon>Rhabditida</taxon>
        <taxon>Rhabditina</taxon>
        <taxon>Rhabditomorpha</taxon>
        <taxon>Strongyloidea</taxon>
        <taxon>Trichostrongylidae</taxon>
        <taxon>Teladorsagia</taxon>
    </lineage>
</organism>
<name>A0A2G9V0D1_TELCI</name>
<keyword evidence="2" id="KW-1185">Reference proteome</keyword>
<dbReference type="OrthoDB" id="5825932at2759"/>
<gene>
    <name evidence="1" type="ORF">TELCIR_02005</name>
</gene>
<protein>
    <submittedName>
        <fullName evidence="1">Uncharacterized protein</fullName>
    </submittedName>
</protein>
<dbReference type="EMBL" id="KZ345092">
    <property type="protein sequence ID" value="PIO75938.1"/>
    <property type="molecule type" value="Genomic_DNA"/>
</dbReference>
<proteinExistence type="predicted"/>
<sequence>MDCATLCMLATSVRFIPSPDIKRCSYCVEARSTYPDCFDDIIECAYRDPDSLVFCLNVYEHTWSAQMECANLGTWCHASANCVLLTAPQAPQQLHLQLTNIVCNIIAINKVIATPTKLGQQSFHHASIPTPPTNVNNSIGLQEKEQWVKSTGVRTPMLVVRRRAQQMYFEITGRFLEVSLKREKQHIKVVQVVLKKTTKNVVEKADDNDSDPPARDWNIDESRRALYQGAPPLFWPEEIERNNLLYLQAYTGSAERKFAWKV</sequence>
<dbReference type="AlphaFoldDB" id="A0A2G9V0D1"/>
<reference evidence="1 2" key="1">
    <citation type="submission" date="2015-09" db="EMBL/GenBank/DDBJ databases">
        <title>Draft genome of the parasitic nematode Teladorsagia circumcincta isolate WARC Sus (inbred).</title>
        <authorList>
            <person name="Mitreva M."/>
        </authorList>
    </citation>
    <scope>NUCLEOTIDE SEQUENCE [LARGE SCALE GENOMIC DNA]</scope>
    <source>
        <strain evidence="1 2">S</strain>
    </source>
</reference>
<accession>A0A2G9V0D1</accession>
<dbReference type="Proteomes" id="UP000230423">
    <property type="component" value="Unassembled WGS sequence"/>
</dbReference>
<evidence type="ECO:0000313" key="2">
    <source>
        <dbReference type="Proteomes" id="UP000230423"/>
    </source>
</evidence>